<dbReference type="InterPro" id="IPR029063">
    <property type="entry name" value="SAM-dependent_MTases_sf"/>
</dbReference>
<keyword evidence="1 3" id="KW-0808">Transferase</keyword>
<dbReference type="AlphaFoldDB" id="A0A7T1T9K5"/>
<sequence length="247" mass="27231">MSLRHHEIAEAGNRILNPFTEEKLRLLGTVTAPRPGARHLDLACGKGEMLSTWARDHGTEGIGVDISRVFLEAARERAAELGVAERLHFERADAGSYEAEPGGHDLVTCLGATWIGGGLAGTLELMRRALRADGTMVVGEVFWRSEPSDEACRALEMEPDDFASLAGTNERFEAAGLELVEMVLADPDSWDRYAASQWRTVSDWLCAHPEHPDAPDMRDFLRHSRTSYLAHGRDLLGWGAFVLRPVS</sequence>
<dbReference type="GO" id="GO:0017000">
    <property type="term" value="P:antibiotic biosynthetic process"/>
    <property type="evidence" value="ECO:0007669"/>
    <property type="project" value="UniProtKB-ARBA"/>
</dbReference>
<dbReference type="EMBL" id="CP048882">
    <property type="protein sequence ID" value="QPP08932.1"/>
    <property type="molecule type" value="Genomic_DNA"/>
</dbReference>
<dbReference type="CDD" id="cd02440">
    <property type="entry name" value="AdoMet_MTases"/>
    <property type="match status" value="1"/>
</dbReference>
<reference evidence="4" key="1">
    <citation type="submission" date="2020-02" db="EMBL/GenBank/DDBJ databases">
        <title>Streptomyces sp. ASO4wet.</title>
        <authorList>
            <person name="Risdian C."/>
            <person name="Landwehr W."/>
            <person name="Schupp P."/>
            <person name="Wink J."/>
        </authorList>
    </citation>
    <scope>NUCLEOTIDE SEQUENCE [LARGE SCALE GENOMIC DNA]</scope>
    <source>
        <strain evidence="4">ASO4wet</strain>
    </source>
</reference>
<dbReference type="Pfam" id="PF13649">
    <property type="entry name" value="Methyltransf_25"/>
    <property type="match status" value="1"/>
</dbReference>
<dbReference type="RefSeq" id="WP_197352711.1">
    <property type="nucleotide sequence ID" value="NZ_CP048882.1"/>
</dbReference>
<evidence type="ECO:0000256" key="1">
    <source>
        <dbReference type="ARBA" id="ARBA00022679"/>
    </source>
</evidence>
<dbReference type="Proteomes" id="UP000595046">
    <property type="component" value="Chromosome"/>
</dbReference>
<feature type="domain" description="Methyltransferase" evidence="2">
    <location>
        <begin position="40"/>
        <end position="134"/>
    </location>
</feature>
<gene>
    <name evidence="3" type="ORF">G4Z16_23805</name>
</gene>
<dbReference type="KEGG" id="sbat:G4Z16_23805"/>
<accession>A0A7T1T9K5</accession>
<proteinExistence type="predicted"/>
<name>A0A7T1T9K5_9ACTN</name>
<organism evidence="3 4">
    <name type="scientific">Streptomyces bathyalis</name>
    <dbReference type="NCBI Taxonomy" id="2710756"/>
    <lineage>
        <taxon>Bacteria</taxon>
        <taxon>Bacillati</taxon>
        <taxon>Actinomycetota</taxon>
        <taxon>Actinomycetes</taxon>
        <taxon>Kitasatosporales</taxon>
        <taxon>Streptomycetaceae</taxon>
        <taxon>Streptomyces</taxon>
    </lineage>
</organism>
<dbReference type="GO" id="GO:0008168">
    <property type="term" value="F:methyltransferase activity"/>
    <property type="evidence" value="ECO:0007669"/>
    <property type="project" value="UniProtKB-KW"/>
</dbReference>
<evidence type="ECO:0000259" key="2">
    <source>
        <dbReference type="Pfam" id="PF13649"/>
    </source>
</evidence>
<dbReference type="PANTHER" id="PTHR43861">
    <property type="entry name" value="TRANS-ACONITATE 2-METHYLTRANSFERASE-RELATED"/>
    <property type="match status" value="1"/>
</dbReference>
<evidence type="ECO:0000313" key="4">
    <source>
        <dbReference type="Proteomes" id="UP000595046"/>
    </source>
</evidence>
<protein>
    <submittedName>
        <fullName evidence="3">Class I SAM-dependent methyltransferase</fullName>
    </submittedName>
</protein>
<keyword evidence="4" id="KW-1185">Reference proteome</keyword>
<dbReference type="Gene3D" id="3.40.50.150">
    <property type="entry name" value="Vaccinia Virus protein VP39"/>
    <property type="match status" value="1"/>
</dbReference>
<keyword evidence="3" id="KW-0489">Methyltransferase</keyword>
<dbReference type="SUPFAM" id="SSF53335">
    <property type="entry name" value="S-adenosyl-L-methionine-dependent methyltransferases"/>
    <property type="match status" value="1"/>
</dbReference>
<evidence type="ECO:0000313" key="3">
    <source>
        <dbReference type="EMBL" id="QPP08932.1"/>
    </source>
</evidence>
<dbReference type="GO" id="GO:0032259">
    <property type="term" value="P:methylation"/>
    <property type="evidence" value="ECO:0007669"/>
    <property type="project" value="UniProtKB-KW"/>
</dbReference>
<dbReference type="InterPro" id="IPR041698">
    <property type="entry name" value="Methyltransf_25"/>
</dbReference>